<accession>A0ABR3QF24</accession>
<name>A0ABR3QF24_9TREE</name>
<sequence length="198" mass="19825">MDADAEADVSTLATVSEATARALSPKPGAERAGALLRAAETLAALLASPSRPPRADAQRQVAAVASASEVLRAAAASTLIRLQGAEGALHALSGEIDARAVLLARRRLQAEWAHVAATAGLARAGTAAGAERAAVAEADRALASLDAEDAALGEQARALRSGLANVARVKARYAADAGVLARVRAALARCEALVAGGD</sequence>
<dbReference type="Proteomes" id="UP001565368">
    <property type="component" value="Unassembled WGS sequence"/>
</dbReference>
<organism evidence="1 2">
    <name type="scientific">Vanrija albida</name>
    <dbReference type="NCBI Taxonomy" id="181172"/>
    <lineage>
        <taxon>Eukaryota</taxon>
        <taxon>Fungi</taxon>
        <taxon>Dikarya</taxon>
        <taxon>Basidiomycota</taxon>
        <taxon>Agaricomycotina</taxon>
        <taxon>Tremellomycetes</taxon>
        <taxon>Trichosporonales</taxon>
        <taxon>Trichosporonaceae</taxon>
        <taxon>Vanrija</taxon>
    </lineage>
</organism>
<comment type="caution">
    <text evidence="1">The sequence shown here is derived from an EMBL/GenBank/DDBJ whole genome shotgun (WGS) entry which is preliminary data.</text>
</comment>
<evidence type="ECO:0000313" key="1">
    <source>
        <dbReference type="EMBL" id="KAL1413308.1"/>
    </source>
</evidence>
<keyword evidence="2" id="KW-1185">Reference proteome</keyword>
<protein>
    <submittedName>
        <fullName evidence="1">Uncharacterized protein</fullName>
    </submittedName>
</protein>
<proteinExistence type="predicted"/>
<evidence type="ECO:0000313" key="2">
    <source>
        <dbReference type="Proteomes" id="UP001565368"/>
    </source>
</evidence>
<gene>
    <name evidence="1" type="ORF">Q8F55_001064</name>
</gene>
<dbReference type="RefSeq" id="XP_069213252.1">
    <property type="nucleotide sequence ID" value="XM_069349708.1"/>
</dbReference>
<dbReference type="EMBL" id="JBBXJM010000001">
    <property type="protein sequence ID" value="KAL1413308.1"/>
    <property type="molecule type" value="Genomic_DNA"/>
</dbReference>
<reference evidence="1 2" key="1">
    <citation type="submission" date="2023-08" db="EMBL/GenBank/DDBJ databases">
        <title>Annotated Genome Sequence of Vanrija albida AlHP1.</title>
        <authorList>
            <person name="Herzog R."/>
        </authorList>
    </citation>
    <scope>NUCLEOTIDE SEQUENCE [LARGE SCALE GENOMIC DNA]</scope>
    <source>
        <strain evidence="1 2">AlHP1</strain>
    </source>
</reference>
<dbReference type="GeneID" id="95982107"/>